<reference evidence="1 2" key="1">
    <citation type="journal article" date="2010" name="Appl. Environ. Microbiol.">
        <title>Sequence analysis of Leuconostoc mesenteroides bacteriophage Phi1-A4 isolated from an industrial vegetable fermentation.</title>
        <authorList>
            <person name="Lu Z."/>
            <person name="Altermann E."/>
            <person name="Breidt F."/>
            <person name="Kozyavkin S."/>
        </authorList>
    </citation>
    <scope>NUCLEOTIDE SEQUENCE [LARGE SCALE GENOMIC DNA]</scope>
</reference>
<evidence type="ECO:0000313" key="1">
    <source>
        <dbReference type="EMBL" id="ADD71771.1"/>
    </source>
</evidence>
<dbReference type="KEGG" id="vg:26041833"/>
<gene>
    <name evidence="1" type="ORF">LM1A4_048</name>
</gene>
<accession>D4N4M1</accession>
<dbReference type="GeneID" id="26041833"/>
<protein>
    <submittedName>
        <fullName evidence="1">Uncharacterized protein</fullName>
    </submittedName>
</protein>
<dbReference type="EMBL" id="GQ451696">
    <property type="protein sequence ID" value="ADD71771.1"/>
    <property type="molecule type" value="Genomic_DNA"/>
</dbReference>
<organism evidence="1 2">
    <name type="scientific">Leuconostoc phage 1-A4</name>
    <dbReference type="NCBI Taxonomy" id="745088"/>
    <lineage>
        <taxon>Viruses</taxon>
        <taxon>Duplodnaviria</taxon>
        <taxon>Heunggongvirae</taxon>
        <taxon>Uroviricota</taxon>
        <taxon>Caudoviricetes</taxon>
        <taxon>Mccleskeyvirinae</taxon>
        <taxon>Unaquatrovirus</taxon>
        <taxon>Unaquatrovirus uv1A4</taxon>
    </lineage>
</organism>
<dbReference type="RefSeq" id="YP_009168378.1">
    <property type="nucleotide sequence ID" value="NC_027987.1"/>
</dbReference>
<evidence type="ECO:0000313" key="2">
    <source>
        <dbReference type="Proteomes" id="UP000001704"/>
    </source>
</evidence>
<sequence length="63" mass="7470">MTIQDDKENGVENYRGFSILFSDEDWYHTNYVSGIGMFSNFYSIDSLIESIDECLDKPIEWYK</sequence>
<dbReference type="Proteomes" id="UP000001704">
    <property type="component" value="Segment"/>
</dbReference>
<name>D4N4M1_9CAUD</name>
<keyword evidence="2" id="KW-1185">Reference proteome</keyword>
<proteinExistence type="predicted"/>